<protein>
    <submittedName>
        <fullName evidence="3">Histone deacetylase</fullName>
    </submittedName>
</protein>
<name>A0A975B135_9BACT</name>
<dbReference type="PRINTS" id="PR01270">
    <property type="entry name" value="HDASUPER"/>
</dbReference>
<accession>A0A975B135</accession>
<sequence>MSSVAFIYDPIFLEHDTGLSHPENANRLRSILRAIEPLREKLLFLEPKPVPLDLVMQVHPSYHVEFIEEKSLSGEAIDSDTQVSSESYEAALMAVGAGKEAIDKIVSQEIRSAFCAVRPPGHHATTTQAMGFCLFNNIAITARYAQSMGYEKVMIIDFDVHHGNGTQEIFYDDSSVFYFSTHEYPAYPGTGSIDECGSGEGEGFTHNFPMRSYSTDDDILPIYEEDLLDDVESFQPDIILVSAGYDLHAADPLAQLQVSTEGIKKIVESIMHCSNVPKVFMLEGGYNLNALGESVFETIDAMISS</sequence>
<dbReference type="CDD" id="cd09992">
    <property type="entry name" value="HDAC_classII"/>
    <property type="match status" value="1"/>
</dbReference>
<dbReference type="GO" id="GO:0040029">
    <property type="term" value="P:epigenetic regulation of gene expression"/>
    <property type="evidence" value="ECO:0007669"/>
    <property type="project" value="TreeGrafter"/>
</dbReference>
<dbReference type="GO" id="GO:0004407">
    <property type="term" value="F:histone deacetylase activity"/>
    <property type="evidence" value="ECO:0007669"/>
    <property type="project" value="TreeGrafter"/>
</dbReference>
<evidence type="ECO:0000313" key="3">
    <source>
        <dbReference type="EMBL" id="QSZ42168.1"/>
    </source>
</evidence>
<dbReference type="PANTHER" id="PTHR10625">
    <property type="entry name" value="HISTONE DEACETYLASE HDAC1-RELATED"/>
    <property type="match status" value="1"/>
</dbReference>
<reference evidence="3" key="1">
    <citation type="submission" date="2019-11" db="EMBL/GenBank/DDBJ databases">
        <authorList>
            <person name="Kojima H."/>
        </authorList>
    </citation>
    <scope>NUCLEOTIDE SEQUENCE</scope>
    <source>
        <strain evidence="3">H1576</strain>
    </source>
</reference>
<dbReference type="PANTHER" id="PTHR10625:SF10">
    <property type="entry name" value="HISTONE DEACETYLASE HDAC1"/>
    <property type="match status" value="1"/>
</dbReference>
<proteinExistence type="inferred from homology"/>
<dbReference type="InterPro" id="IPR023696">
    <property type="entry name" value="Ureohydrolase_dom_sf"/>
</dbReference>
<keyword evidence="4" id="KW-1185">Reference proteome</keyword>
<dbReference type="InterPro" id="IPR000286">
    <property type="entry name" value="HDACs"/>
</dbReference>
<organism evidence="3 4">
    <name type="scientific">Sulfurimonas aquatica</name>
    <dbReference type="NCBI Taxonomy" id="2672570"/>
    <lineage>
        <taxon>Bacteria</taxon>
        <taxon>Pseudomonadati</taxon>
        <taxon>Campylobacterota</taxon>
        <taxon>Epsilonproteobacteria</taxon>
        <taxon>Campylobacterales</taxon>
        <taxon>Sulfurimonadaceae</taxon>
        <taxon>Sulfurimonas</taxon>
    </lineage>
</organism>
<dbReference type="SUPFAM" id="SSF52768">
    <property type="entry name" value="Arginase/deacetylase"/>
    <property type="match status" value="1"/>
</dbReference>
<dbReference type="EMBL" id="CP046072">
    <property type="protein sequence ID" value="QSZ42168.1"/>
    <property type="molecule type" value="Genomic_DNA"/>
</dbReference>
<reference evidence="3" key="2">
    <citation type="submission" date="2021-04" db="EMBL/GenBank/DDBJ databases">
        <title>Isolation and characterization of a novel species of the genus Sulfurimonas.</title>
        <authorList>
            <person name="Fukui M."/>
        </authorList>
    </citation>
    <scope>NUCLEOTIDE SEQUENCE</scope>
    <source>
        <strain evidence="3">H1576</strain>
    </source>
</reference>
<gene>
    <name evidence="3" type="ORF">GJV85_08600</name>
</gene>
<feature type="domain" description="Histone deacetylase" evidence="2">
    <location>
        <begin position="21"/>
        <end position="300"/>
    </location>
</feature>
<dbReference type="AlphaFoldDB" id="A0A975B135"/>
<evidence type="ECO:0000259" key="2">
    <source>
        <dbReference type="Pfam" id="PF00850"/>
    </source>
</evidence>
<dbReference type="InterPro" id="IPR023801">
    <property type="entry name" value="His_deacetylse_dom"/>
</dbReference>
<dbReference type="Proteomes" id="UP000671852">
    <property type="component" value="Chromosome"/>
</dbReference>
<dbReference type="InterPro" id="IPR037138">
    <property type="entry name" value="His_deacetylse_dom_sf"/>
</dbReference>
<dbReference type="KEGG" id="saqt:GJV85_08600"/>
<dbReference type="Gene3D" id="3.40.800.20">
    <property type="entry name" value="Histone deacetylase domain"/>
    <property type="match status" value="1"/>
</dbReference>
<evidence type="ECO:0000256" key="1">
    <source>
        <dbReference type="ARBA" id="ARBA00005947"/>
    </source>
</evidence>
<comment type="similarity">
    <text evidence="1">Belongs to the histone deacetylase family.</text>
</comment>
<dbReference type="Pfam" id="PF00850">
    <property type="entry name" value="Hist_deacetyl"/>
    <property type="match status" value="1"/>
</dbReference>
<dbReference type="RefSeq" id="WP_207560984.1">
    <property type="nucleotide sequence ID" value="NZ_CP046072.1"/>
</dbReference>
<evidence type="ECO:0000313" key="4">
    <source>
        <dbReference type="Proteomes" id="UP000671852"/>
    </source>
</evidence>